<evidence type="ECO:0000313" key="3">
    <source>
        <dbReference type="EMBL" id="MFC5462659.1"/>
    </source>
</evidence>
<keyword evidence="4" id="KW-1185">Reference proteome</keyword>
<feature type="chain" id="PRO_5045063140" evidence="2">
    <location>
        <begin position="28"/>
        <end position="403"/>
    </location>
</feature>
<evidence type="ECO:0000256" key="2">
    <source>
        <dbReference type="SAM" id="SignalP"/>
    </source>
</evidence>
<organism evidence="3 4">
    <name type="scientific">Massilia niabensis</name>
    <dbReference type="NCBI Taxonomy" id="544910"/>
    <lineage>
        <taxon>Bacteria</taxon>
        <taxon>Pseudomonadati</taxon>
        <taxon>Pseudomonadota</taxon>
        <taxon>Betaproteobacteria</taxon>
        <taxon>Burkholderiales</taxon>
        <taxon>Oxalobacteraceae</taxon>
        <taxon>Telluria group</taxon>
        <taxon>Massilia</taxon>
    </lineage>
</organism>
<name>A0ABW0LA58_9BURK</name>
<feature type="signal peptide" evidence="2">
    <location>
        <begin position="1"/>
        <end position="27"/>
    </location>
</feature>
<dbReference type="PANTHER" id="PTHR33886:SF8">
    <property type="entry name" value="UNSATURATED RHAMNOGALACTURONAN HYDROLASE (EUROFUNG)"/>
    <property type="match status" value="1"/>
</dbReference>
<keyword evidence="1 3" id="KW-0378">Hydrolase</keyword>
<sequence>MMTMTLRRSAAAFAGAFALLAALPAAAQNYPLPTPAMQAIIDKDTGRHFGDAPANAGPYATDLSSALEPAAVDKALRKVADWQLARSQPHWDRIWTSSVMYVGFLAASRATGDPKYRKAMQDMARHFDYQTRDRLPNADDISIGQVYVDLYLEEKRPSMINLTRAEMDDLLPLNTVKPKDARIPWWWCDALFMAPPVWVKMYKATGERKYLDYVHLNWKRTFDLLYDKEEHLYARDASYINKREPNGKKQFWSRGEGWVMGGLALILDDIPQDDPQRGFYVQQLREMSAKIASIQNADGMWHAGLLDPKTYPLPEVSGSALFVYAMAYGVNRGILDEKTYRPVIAKAWAGILKNVYADGRLGNIQQTGAEPAFYRPSSSFNYGVGAFMLAASEVKALAAKGAK</sequence>
<dbReference type="RefSeq" id="WP_379786150.1">
    <property type="nucleotide sequence ID" value="NZ_JBHSMU010000018.1"/>
</dbReference>
<dbReference type="Proteomes" id="UP001596050">
    <property type="component" value="Unassembled WGS sequence"/>
</dbReference>
<dbReference type="Gene3D" id="1.50.10.10">
    <property type="match status" value="1"/>
</dbReference>
<gene>
    <name evidence="3" type="ORF">ACFPN5_22870</name>
</gene>
<dbReference type="InterPro" id="IPR008928">
    <property type="entry name" value="6-hairpin_glycosidase_sf"/>
</dbReference>
<proteinExistence type="predicted"/>
<evidence type="ECO:0000256" key="1">
    <source>
        <dbReference type="ARBA" id="ARBA00022801"/>
    </source>
</evidence>
<evidence type="ECO:0000313" key="4">
    <source>
        <dbReference type="Proteomes" id="UP001596050"/>
    </source>
</evidence>
<dbReference type="Pfam" id="PF07470">
    <property type="entry name" value="Glyco_hydro_88"/>
    <property type="match status" value="1"/>
</dbReference>
<dbReference type="EMBL" id="JBHSMU010000018">
    <property type="protein sequence ID" value="MFC5462659.1"/>
    <property type="molecule type" value="Genomic_DNA"/>
</dbReference>
<dbReference type="InterPro" id="IPR012341">
    <property type="entry name" value="6hp_glycosidase-like_sf"/>
</dbReference>
<accession>A0ABW0LA58</accession>
<dbReference type="InterPro" id="IPR010905">
    <property type="entry name" value="Glyco_hydro_88"/>
</dbReference>
<dbReference type="GO" id="GO:0016787">
    <property type="term" value="F:hydrolase activity"/>
    <property type="evidence" value="ECO:0007669"/>
    <property type="project" value="UniProtKB-KW"/>
</dbReference>
<dbReference type="InterPro" id="IPR052043">
    <property type="entry name" value="PolySaccharide_Degr_Enz"/>
</dbReference>
<dbReference type="PANTHER" id="PTHR33886">
    <property type="entry name" value="UNSATURATED RHAMNOGALACTURONAN HYDROLASE (EUROFUNG)"/>
    <property type="match status" value="1"/>
</dbReference>
<protein>
    <submittedName>
        <fullName evidence="3">Glycoside hydrolase family 105 protein</fullName>
    </submittedName>
</protein>
<reference evidence="4" key="1">
    <citation type="journal article" date="2019" name="Int. J. Syst. Evol. Microbiol.">
        <title>The Global Catalogue of Microorganisms (GCM) 10K type strain sequencing project: providing services to taxonomists for standard genome sequencing and annotation.</title>
        <authorList>
            <consortium name="The Broad Institute Genomics Platform"/>
            <consortium name="The Broad Institute Genome Sequencing Center for Infectious Disease"/>
            <person name="Wu L."/>
            <person name="Ma J."/>
        </authorList>
    </citation>
    <scope>NUCLEOTIDE SEQUENCE [LARGE SCALE GENOMIC DNA]</scope>
    <source>
        <strain evidence="4">KACC 12649</strain>
    </source>
</reference>
<dbReference type="SUPFAM" id="SSF48208">
    <property type="entry name" value="Six-hairpin glycosidases"/>
    <property type="match status" value="1"/>
</dbReference>
<keyword evidence="2" id="KW-0732">Signal</keyword>
<comment type="caution">
    <text evidence="3">The sequence shown here is derived from an EMBL/GenBank/DDBJ whole genome shotgun (WGS) entry which is preliminary data.</text>
</comment>